<proteinExistence type="inferred from homology"/>
<evidence type="ECO:0000313" key="5">
    <source>
        <dbReference type="Proteomes" id="UP000616114"/>
    </source>
</evidence>
<dbReference type="PANTHER" id="PTHR30535:SF4">
    <property type="entry name" value="HEMIN-BINDING PERIPLASMIC PROTEIN HMUT"/>
    <property type="match status" value="1"/>
</dbReference>
<name>A0A8J2XKB3_9MICO</name>
<keyword evidence="5" id="KW-1185">Reference proteome</keyword>
<reference evidence="4" key="2">
    <citation type="submission" date="2020-09" db="EMBL/GenBank/DDBJ databases">
        <authorList>
            <person name="Sun Q."/>
            <person name="Zhou Y."/>
        </authorList>
    </citation>
    <scope>NUCLEOTIDE SEQUENCE</scope>
    <source>
        <strain evidence="4">CGMCC 1.12785</strain>
    </source>
</reference>
<dbReference type="RefSeq" id="WP_229745243.1">
    <property type="nucleotide sequence ID" value="NZ_BMFY01000019.1"/>
</dbReference>
<dbReference type="AlphaFoldDB" id="A0A8J2XKB3"/>
<dbReference type="PROSITE" id="PS50983">
    <property type="entry name" value="FE_B12_PBP"/>
    <property type="match status" value="1"/>
</dbReference>
<evidence type="ECO:0000259" key="3">
    <source>
        <dbReference type="PROSITE" id="PS50983"/>
    </source>
</evidence>
<dbReference type="Proteomes" id="UP000616114">
    <property type="component" value="Unassembled WGS sequence"/>
</dbReference>
<comment type="similarity">
    <text evidence="1">Belongs to the bacterial solute-binding protein 8 family.</text>
</comment>
<evidence type="ECO:0000256" key="2">
    <source>
        <dbReference type="SAM" id="MobiDB-lite"/>
    </source>
</evidence>
<reference evidence="4" key="1">
    <citation type="journal article" date="2014" name="Int. J. Syst. Evol. Microbiol.">
        <title>Complete genome sequence of Corynebacterium casei LMG S-19264T (=DSM 44701T), isolated from a smear-ripened cheese.</title>
        <authorList>
            <consortium name="US DOE Joint Genome Institute (JGI-PGF)"/>
            <person name="Walter F."/>
            <person name="Albersmeier A."/>
            <person name="Kalinowski J."/>
            <person name="Ruckert C."/>
        </authorList>
    </citation>
    <scope>NUCLEOTIDE SEQUENCE</scope>
    <source>
        <strain evidence="4">CGMCC 1.12785</strain>
    </source>
</reference>
<feature type="region of interest" description="Disordered" evidence="2">
    <location>
        <begin position="52"/>
        <end position="88"/>
    </location>
</feature>
<feature type="domain" description="Fe/B12 periplasmic-binding" evidence="3">
    <location>
        <begin position="123"/>
        <end position="392"/>
    </location>
</feature>
<accession>A0A8J2XKB3</accession>
<comment type="caution">
    <text evidence="4">The sequence shown here is derived from an EMBL/GenBank/DDBJ whole genome shotgun (WGS) entry which is preliminary data.</text>
</comment>
<protein>
    <submittedName>
        <fullName evidence="4">ABC transporter substrate-binding protein</fullName>
    </submittedName>
</protein>
<gene>
    <name evidence="4" type="ORF">GCM10011333_31990</name>
</gene>
<dbReference type="Gene3D" id="3.40.50.1980">
    <property type="entry name" value="Nitrogenase molybdenum iron protein domain"/>
    <property type="match status" value="2"/>
</dbReference>
<dbReference type="Pfam" id="PF01497">
    <property type="entry name" value="Peripla_BP_2"/>
    <property type="match status" value="1"/>
</dbReference>
<evidence type="ECO:0000256" key="1">
    <source>
        <dbReference type="ARBA" id="ARBA00008814"/>
    </source>
</evidence>
<sequence>MPLPRVLRRFKRSTVRRFGWTAGAVAAAMFLWVNGFHNIGTIDTASAAECAMPEPQTAAQEPDVPDVNSGDLTPPREITGPTTAYTRTSAIPPVTTAPEEVQRLPVTVGSADGPEQTVTDTTRILALNQNGGLAAAAIGLGFGCNLIGRDIATNYPALMPGNDDIPLVTQNGHELNAEAILNLSPTVVLTDSTVGPYDVQLQLREAGIPVIMAPVVYEGGVEAVGEQLRFVARALGVPDVGEALAERTQDEINGTIQAIGKMAPSDPEEKPRVVFLYLRGSIYYWFGIDSGADSIIQAISARDVATEVGFEGMSPTNAEALIKASPDVIIVMTLGLASVGGLDEALELPGIKQTPAGRNQRIVDMSDYEVMSFGPRTASVLAALATAIYAPELSYQPDTPPEAIDRRLREIEQEREEES</sequence>
<dbReference type="SUPFAM" id="SSF53807">
    <property type="entry name" value="Helical backbone' metal receptor"/>
    <property type="match status" value="1"/>
</dbReference>
<dbReference type="PANTHER" id="PTHR30535">
    <property type="entry name" value="VITAMIN B12-BINDING PROTEIN"/>
    <property type="match status" value="1"/>
</dbReference>
<evidence type="ECO:0000313" key="4">
    <source>
        <dbReference type="EMBL" id="GGA26765.1"/>
    </source>
</evidence>
<dbReference type="InterPro" id="IPR050902">
    <property type="entry name" value="ABC_Transporter_SBP"/>
</dbReference>
<dbReference type="EMBL" id="BMFY01000019">
    <property type="protein sequence ID" value="GGA26765.1"/>
    <property type="molecule type" value="Genomic_DNA"/>
</dbReference>
<organism evidence="4 5">
    <name type="scientific">Sediminivirga luteola</name>
    <dbReference type="NCBI Taxonomy" id="1774748"/>
    <lineage>
        <taxon>Bacteria</taxon>
        <taxon>Bacillati</taxon>
        <taxon>Actinomycetota</taxon>
        <taxon>Actinomycetes</taxon>
        <taxon>Micrococcales</taxon>
        <taxon>Brevibacteriaceae</taxon>
        <taxon>Sediminivirga</taxon>
    </lineage>
</organism>
<dbReference type="InterPro" id="IPR002491">
    <property type="entry name" value="ABC_transptr_periplasmic_BD"/>
</dbReference>